<evidence type="ECO:0000256" key="2">
    <source>
        <dbReference type="ARBA" id="ARBA00022475"/>
    </source>
</evidence>
<dbReference type="GO" id="GO:0016887">
    <property type="term" value="F:ATP hydrolysis activity"/>
    <property type="evidence" value="ECO:0007669"/>
    <property type="project" value="InterPro"/>
</dbReference>
<organism evidence="8 9">
    <name type="scientific">Simplicispira metamorpha</name>
    <dbReference type="NCBI Taxonomy" id="80881"/>
    <lineage>
        <taxon>Bacteria</taxon>
        <taxon>Pseudomonadati</taxon>
        <taxon>Pseudomonadota</taxon>
        <taxon>Betaproteobacteria</taxon>
        <taxon>Burkholderiales</taxon>
        <taxon>Comamonadaceae</taxon>
        <taxon>Simplicispira</taxon>
    </lineage>
</organism>
<keyword evidence="5" id="KW-1278">Translocase</keyword>
<dbReference type="InterPro" id="IPR017871">
    <property type="entry name" value="ABC_transporter-like_CS"/>
</dbReference>
<evidence type="ECO:0000313" key="9">
    <source>
        <dbReference type="Proteomes" id="UP000295182"/>
    </source>
</evidence>
<evidence type="ECO:0000256" key="4">
    <source>
        <dbReference type="ARBA" id="ARBA00022840"/>
    </source>
</evidence>
<dbReference type="SUPFAM" id="SSF52540">
    <property type="entry name" value="P-loop containing nucleoside triphosphate hydrolases"/>
    <property type="match status" value="1"/>
</dbReference>
<keyword evidence="9" id="KW-1185">Reference proteome</keyword>
<protein>
    <submittedName>
        <fullName evidence="8">Iron complex transport system ATP-binding protein</fullName>
    </submittedName>
</protein>
<evidence type="ECO:0000313" key="8">
    <source>
        <dbReference type="EMBL" id="TCP16762.1"/>
    </source>
</evidence>
<dbReference type="Pfam" id="PF00005">
    <property type="entry name" value="ABC_tran"/>
    <property type="match status" value="1"/>
</dbReference>
<keyword evidence="4 8" id="KW-0067">ATP-binding</keyword>
<dbReference type="InterPro" id="IPR027417">
    <property type="entry name" value="P-loop_NTPase"/>
</dbReference>
<dbReference type="PROSITE" id="PS50893">
    <property type="entry name" value="ABC_TRANSPORTER_2"/>
    <property type="match status" value="1"/>
</dbReference>
<dbReference type="PANTHER" id="PTHR42794">
    <property type="entry name" value="HEMIN IMPORT ATP-BINDING PROTEIN HMUV"/>
    <property type="match status" value="1"/>
</dbReference>
<dbReference type="InterPro" id="IPR003593">
    <property type="entry name" value="AAA+_ATPase"/>
</dbReference>
<accession>A0A4R2N757</accession>
<evidence type="ECO:0000259" key="7">
    <source>
        <dbReference type="PROSITE" id="PS50893"/>
    </source>
</evidence>
<keyword evidence="1" id="KW-0813">Transport</keyword>
<dbReference type="InterPro" id="IPR003439">
    <property type="entry name" value="ABC_transporter-like_ATP-bd"/>
</dbReference>
<dbReference type="EMBL" id="SLXH01000016">
    <property type="protein sequence ID" value="TCP16762.1"/>
    <property type="molecule type" value="Genomic_DNA"/>
</dbReference>
<dbReference type="RefSeq" id="WP_119013326.1">
    <property type="nucleotide sequence ID" value="NZ_QXNC01000015.1"/>
</dbReference>
<dbReference type="PANTHER" id="PTHR42794:SF1">
    <property type="entry name" value="HEMIN IMPORT ATP-BINDING PROTEIN HMUV"/>
    <property type="match status" value="1"/>
</dbReference>
<proteinExistence type="predicted"/>
<dbReference type="GO" id="GO:0005524">
    <property type="term" value="F:ATP binding"/>
    <property type="evidence" value="ECO:0007669"/>
    <property type="project" value="UniProtKB-KW"/>
</dbReference>
<gene>
    <name evidence="8" type="ORF">EV674_11667</name>
</gene>
<evidence type="ECO:0000256" key="6">
    <source>
        <dbReference type="ARBA" id="ARBA00037066"/>
    </source>
</evidence>
<evidence type="ECO:0000256" key="3">
    <source>
        <dbReference type="ARBA" id="ARBA00022741"/>
    </source>
</evidence>
<evidence type="ECO:0000256" key="5">
    <source>
        <dbReference type="ARBA" id="ARBA00022967"/>
    </source>
</evidence>
<dbReference type="AlphaFoldDB" id="A0A4R2N757"/>
<evidence type="ECO:0000256" key="1">
    <source>
        <dbReference type="ARBA" id="ARBA00022448"/>
    </source>
</evidence>
<keyword evidence="2" id="KW-0472">Membrane</keyword>
<keyword evidence="2" id="KW-1003">Cell membrane</keyword>
<comment type="caution">
    <text evidence="8">The sequence shown here is derived from an EMBL/GenBank/DDBJ whole genome shotgun (WGS) entry which is preliminary data.</text>
</comment>
<dbReference type="Gene3D" id="3.40.50.300">
    <property type="entry name" value="P-loop containing nucleotide triphosphate hydrolases"/>
    <property type="match status" value="1"/>
</dbReference>
<sequence length="278" mass="29550">MVSSPSATPASALSAHAITAHMGPCAILHDIHLALAPGRWTSIVGPNGAGKSTLLRVLAGLQSCTGSVQLLGRALADWPRRERARTLSWLGQNESAADDLTVYDVAMLGRLPHQAWLAPPSSADHAAVEQALRATQAWDWRTRALGQLSGGERQRVLLARALAVQAQVLLMDEPLANLDPPHQADWLLLVRELVARGHTVVSVLHEVSFALQADDVAVLAAGRLRHHGSTQDAASHRALEQVFDQRIAITQAAGMWLALPRLERPAAPAPSAAAPVSA</sequence>
<keyword evidence="3" id="KW-0547">Nucleotide-binding</keyword>
<reference evidence="8 9" key="1">
    <citation type="submission" date="2019-03" db="EMBL/GenBank/DDBJ databases">
        <title>Genomic Encyclopedia of Type Strains, Phase IV (KMG-IV): sequencing the most valuable type-strain genomes for metagenomic binning, comparative biology and taxonomic classification.</title>
        <authorList>
            <person name="Goeker M."/>
        </authorList>
    </citation>
    <scope>NUCLEOTIDE SEQUENCE [LARGE SCALE GENOMIC DNA]</scope>
    <source>
        <strain evidence="8 9">DSM 1837</strain>
    </source>
</reference>
<feature type="domain" description="ABC transporter" evidence="7">
    <location>
        <begin position="13"/>
        <end position="246"/>
    </location>
</feature>
<comment type="function">
    <text evidence="6">Part of the ABC transporter complex HmuTUV involved in hemin import. Responsible for energy coupling to the transport system.</text>
</comment>
<dbReference type="SMART" id="SM00382">
    <property type="entry name" value="AAA"/>
    <property type="match status" value="1"/>
</dbReference>
<name>A0A4R2N757_9BURK</name>
<dbReference type="OrthoDB" id="5296765at2"/>
<dbReference type="PROSITE" id="PS00211">
    <property type="entry name" value="ABC_TRANSPORTER_1"/>
    <property type="match status" value="1"/>
</dbReference>
<dbReference type="Proteomes" id="UP000295182">
    <property type="component" value="Unassembled WGS sequence"/>
</dbReference>